<keyword evidence="1" id="KW-0812">Transmembrane</keyword>
<dbReference type="PROSITE" id="PS51257">
    <property type="entry name" value="PROKAR_LIPOPROTEIN"/>
    <property type="match status" value="1"/>
</dbReference>
<name>A0A9D2JW82_9BACT</name>
<dbReference type="AlphaFoldDB" id="A0A9D2JW82"/>
<comment type="caution">
    <text evidence="2">The sequence shown here is derived from an EMBL/GenBank/DDBJ whole genome shotgun (WGS) entry which is preliminary data.</text>
</comment>
<feature type="transmembrane region" description="Helical" evidence="1">
    <location>
        <begin position="50"/>
        <end position="75"/>
    </location>
</feature>
<reference evidence="2" key="1">
    <citation type="journal article" date="2021" name="PeerJ">
        <title>Extensive microbial diversity within the chicken gut microbiome revealed by metagenomics and culture.</title>
        <authorList>
            <person name="Gilroy R."/>
            <person name="Ravi A."/>
            <person name="Getino M."/>
            <person name="Pursley I."/>
            <person name="Horton D.L."/>
            <person name="Alikhan N.F."/>
            <person name="Baker D."/>
            <person name="Gharbi K."/>
            <person name="Hall N."/>
            <person name="Watson M."/>
            <person name="Adriaenssens E.M."/>
            <person name="Foster-Nyarko E."/>
            <person name="Jarju S."/>
            <person name="Secka A."/>
            <person name="Antonio M."/>
            <person name="Oren A."/>
            <person name="Chaudhuri R.R."/>
            <person name="La Ragione R."/>
            <person name="Hildebrand F."/>
            <person name="Pallen M.J."/>
        </authorList>
    </citation>
    <scope>NUCLEOTIDE SEQUENCE</scope>
    <source>
        <strain evidence="2">ChiHecec3B27-8219</strain>
    </source>
</reference>
<gene>
    <name evidence="2" type="ORF">H9966_06985</name>
</gene>
<feature type="transmembrane region" description="Helical" evidence="1">
    <location>
        <begin position="87"/>
        <end position="110"/>
    </location>
</feature>
<organism evidence="2 3">
    <name type="scientific">Candidatus Prevotella avicola</name>
    <dbReference type="NCBI Taxonomy" id="2838738"/>
    <lineage>
        <taxon>Bacteria</taxon>
        <taxon>Pseudomonadati</taxon>
        <taxon>Bacteroidota</taxon>
        <taxon>Bacteroidia</taxon>
        <taxon>Bacteroidales</taxon>
        <taxon>Prevotellaceae</taxon>
        <taxon>Prevotella</taxon>
    </lineage>
</organism>
<evidence type="ECO:0000256" key="1">
    <source>
        <dbReference type="SAM" id="Phobius"/>
    </source>
</evidence>
<keyword evidence="1" id="KW-0472">Membrane</keyword>
<dbReference type="InterPro" id="IPR025635">
    <property type="entry name" value="DUF4293"/>
</dbReference>
<keyword evidence="1" id="KW-1133">Transmembrane helix</keyword>
<evidence type="ECO:0000313" key="3">
    <source>
        <dbReference type="Proteomes" id="UP000824055"/>
    </source>
</evidence>
<dbReference type="EMBL" id="DXBE01000050">
    <property type="protein sequence ID" value="HIZ69606.1"/>
    <property type="molecule type" value="Genomic_DNA"/>
</dbReference>
<dbReference type="Pfam" id="PF14126">
    <property type="entry name" value="DUF4293"/>
    <property type="match status" value="1"/>
</dbReference>
<feature type="transmembrane region" description="Helical" evidence="1">
    <location>
        <begin position="116"/>
        <end position="136"/>
    </location>
</feature>
<reference evidence="2" key="2">
    <citation type="submission" date="2021-04" db="EMBL/GenBank/DDBJ databases">
        <authorList>
            <person name="Gilroy R."/>
        </authorList>
    </citation>
    <scope>NUCLEOTIDE SEQUENCE</scope>
    <source>
        <strain evidence="2">ChiHecec3B27-8219</strain>
    </source>
</reference>
<dbReference type="Proteomes" id="UP000824055">
    <property type="component" value="Unassembled WGS sequence"/>
</dbReference>
<proteinExistence type="predicted"/>
<sequence length="154" mass="17141">MIQRKQSLFLLGAVIAIVACLFFPLIAVEPAAMGSETLVFNLGVRDANGIISFLSWPLFASLAIAAVISLATIFLYRNRKLQMRLCLWAMGFELIWHVYLALFFLGIINLPTDGDHMRLCFAACLPLVSIILLLMARKGISDDEKLVKAADRIR</sequence>
<accession>A0A9D2JW82</accession>
<evidence type="ECO:0000313" key="2">
    <source>
        <dbReference type="EMBL" id="HIZ69606.1"/>
    </source>
</evidence>
<protein>
    <submittedName>
        <fullName evidence="2">DUF4293 domain-containing protein</fullName>
    </submittedName>
</protein>